<proteinExistence type="inferred from homology"/>
<evidence type="ECO:0000259" key="7">
    <source>
        <dbReference type="Pfam" id="PF04321"/>
    </source>
</evidence>
<dbReference type="Gene3D" id="3.40.50.720">
    <property type="entry name" value="NAD(P)-binding Rossmann-like Domain"/>
    <property type="match status" value="1"/>
</dbReference>
<keyword evidence="6" id="KW-0521">NADP</keyword>
<dbReference type="Pfam" id="PF04321">
    <property type="entry name" value="RmlD_sub_bind"/>
    <property type="match status" value="1"/>
</dbReference>
<evidence type="ECO:0000256" key="4">
    <source>
        <dbReference type="ARBA" id="ARBA00017099"/>
    </source>
</evidence>
<dbReference type="InterPro" id="IPR036291">
    <property type="entry name" value="NAD(P)-bd_dom_sf"/>
</dbReference>
<dbReference type="EMBL" id="AP019536">
    <property type="protein sequence ID" value="BBJ00666.1"/>
    <property type="molecule type" value="Genomic_DNA"/>
</dbReference>
<evidence type="ECO:0000256" key="6">
    <source>
        <dbReference type="RuleBase" id="RU364082"/>
    </source>
</evidence>
<dbReference type="NCBIfam" id="TIGR01214">
    <property type="entry name" value="rmlD"/>
    <property type="match status" value="1"/>
</dbReference>
<comment type="function">
    <text evidence="6">Catalyzes the reduction of dTDP-6-deoxy-L-lyxo-4-hexulose to yield dTDP-L-rhamnose.</text>
</comment>
<dbReference type="Proteomes" id="UP001319121">
    <property type="component" value="Chromosome"/>
</dbReference>
<dbReference type="Gene3D" id="3.90.25.10">
    <property type="entry name" value="UDP-galactose 4-epimerase, domain 1"/>
    <property type="match status" value="1"/>
</dbReference>
<comment type="cofactor">
    <cofactor evidence="6">
        <name>Mg(2+)</name>
        <dbReference type="ChEBI" id="CHEBI:18420"/>
    </cofactor>
    <text evidence="6">Binds 1 Mg(2+) ion per monomer.</text>
</comment>
<evidence type="ECO:0000256" key="1">
    <source>
        <dbReference type="ARBA" id="ARBA00004781"/>
    </source>
</evidence>
<comment type="similarity">
    <text evidence="2 6">Belongs to the dTDP-4-dehydrorhamnose reductase family.</text>
</comment>
<dbReference type="InterPro" id="IPR005913">
    <property type="entry name" value="dTDP_dehydrorham_reduct"/>
</dbReference>
<dbReference type="CDD" id="cd05254">
    <property type="entry name" value="dTDP_HR_like_SDR_e"/>
    <property type="match status" value="1"/>
</dbReference>
<dbReference type="FunFam" id="3.40.50.720:FF:000159">
    <property type="entry name" value="dTDP-4-dehydrorhamnose reductase"/>
    <property type="match status" value="1"/>
</dbReference>
<evidence type="ECO:0000313" key="8">
    <source>
        <dbReference type="EMBL" id="BBJ00666.1"/>
    </source>
</evidence>
<name>A0AAN1T1X0_9PROT</name>
<comment type="pathway">
    <text evidence="1 6">Carbohydrate biosynthesis; dTDP-L-rhamnose biosynthesis.</text>
</comment>
<gene>
    <name evidence="8" type="primary">rfbD</name>
    <name evidence="8" type="ORF">FGKAn22_23580</name>
</gene>
<organism evidence="8 9">
    <name type="scientific">Ferrigenium kumadai</name>
    <dbReference type="NCBI Taxonomy" id="1682490"/>
    <lineage>
        <taxon>Bacteria</taxon>
        <taxon>Pseudomonadati</taxon>
        <taxon>Pseudomonadota</taxon>
        <taxon>Betaproteobacteria</taxon>
        <taxon>Nitrosomonadales</taxon>
        <taxon>Gallionellaceae</taxon>
        <taxon>Ferrigenium</taxon>
    </lineage>
</organism>
<accession>A0AAN1T1X0</accession>
<dbReference type="InterPro" id="IPR029903">
    <property type="entry name" value="RmlD-like-bd"/>
</dbReference>
<dbReference type="GO" id="GO:0005829">
    <property type="term" value="C:cytosol"/>
    <property type="evidence" value="ECO:0007669"/>
    <property type="project" value="TreeGrafter"/>
</dbReference>
<dbReference type="GO" id="GO:0019305">
    <property type="term" value="P:dTDP-rhamnose biosynthetic process"/>
    <property type="evidence" value="ECO:0007669"/>
    <property type="project" value="TreeGrafter"/>
</dbReference>
<dbReference type="EC" id="1.1.1.133" evidence="3 6"/>
<protein>
    <recommendedName>
        <fullName evidence="4 6">dTDP-4-dehydrorhamnose reductase</fullName>
        <ecNumber evidence="3 6">1.1.1.133</ecNumber>
    </recommendedName>
</protein>
<dbReference type="AlphaFoldDB" id="A0AAN1T1X0"/>
<evidence type="ECO:0000313" key="9">
    <source>
        <dbReference type="Proteomes" id="UP001319121"/>
    </source>
</evidence>
<feature type="domain" description="RmlD-like substrate binding" evidence="7">
    <location>
        <begin position="1"/>
        <end position="295"/>
    </location>
</feature>
<keyword evidence="9" id="KW-1185">Reference proteome</keyword>
<evidence type="ECO:0000256" key="5">
    <source>
        <dbReference type="ARBA" id="ARBA00048200"/>
    </source>
</evidence>
<evidence type="ECO:0000256" key="3">
    <source>
        <dbReference type="ARBA" id="ARBA00012929"/>
    </source>
</evidence>
<dbReference type="SUPFAM" id="SSF51735">
    <property type="entry name" value="NAD(P)-binding Rossmann-fold domains"/>
    <property type="match status" value="1"/>
</dbReference>
<keyword evidence="6" id="KW-0560">Oxidoreductase</keyword>
<reference evidence="8 9" key="1">
    <citation type="submission" date="2019-03" db="EMBL/GenBank/DDBJ databases">
        <title>Complete genome sequence of Ferrigenium kumadai strain An22, a microaerophilic iron-oxidizing bacterium isolated from a paddy field soil.</title>
        <authorList>
            <person name="Watanabe T."/>
            <person name="Asakawa S."/>
        </authorList>
    </citation>
    <scope>NUCLEOTIDE SEQUENCE [LARGE SCALE GENOMIC DNA]</scope>
    <source>
        <strain evidence="8 9">An22</strain>
    </source>
</reference>
<dbReference type="PANTHER" id="PTHR10491:SF4">
    <property type="entry name" value="METHIONINE ADENOSYLTRANSFERASE 2 SUBUNIT BETA"/>
    <property type="match status" value="1"/>
</dbReference>
<dbReference type="KEGG" id="fku:FGKAn22_23580"/>
<dbReference type="RefSeq" id="WP_212785889.1">
    <property type="nucleotide sequence ID" value="NZ_AP019536.1"/>
</dbReference>
<evidence type="ECO:0000256" key="2">
    <source>
        <dbReference type="ARBA" id="ARBA00010944"/>
    </source>
</evidence>
<comment type="catalytic activity">
    <reaction evidence="5 6">
        <text>dTDP-beta-L-rhamnose + NADP(+) = dTDP-4-dehydro-beta-L-rhamnose + NADPH + H(+)</text>
        <dbReference type="Rhea" id="RHEA:21796"/>
        <dbReference type="ChEBI" id="CHEBI:15378"/>
        <dbReference type="ChEBI" id="CHEBI:57510"/>
        <dbReference type="ChEBI" id="CHEBI:57783"/>
        <dbReference type="ChEBI" id="CHEBI:58349"/>
        <dbReference type="ChEBI" id="CHEBI:62830"/>
        <dbReference type="EC" id="1.1.1.133"/>
    </reaction>
</comment>
<dbReference type="PANTHER" id="PTHR10491">
    <property type="entry name" value="DTDP-4-DEHYDRORHAMNOSE REDUCTASE"/>
    <property type="match status" value="1"/>
</dbReference>
<dbReference type="GO" id="GO:0008831">
    <property type="term" value="F:dTDP-4-dehydrorhamnose reductase activity"/>
    <property type="evidence" value="ECO:0007669"/>
    <property type="project" value="UniProtKB-EC"/>
</dbReference>
<sequence>MKLLVTGASGQVGWELARSLMPLGEVVAVGSAECNLAQPQNIQSLLERVRPDVIVNAAAYTAVDKAEADEQQATFVNGTAAGVLAEWAKKSNALLVHYSTDYVFDGNKATAYTEADEPCPVSAYGRSKLAGELAIGQSGCDHLILRTSWVFASRGRNFVRTMLRLAQERQELSVVDDQIGAPTWARNIADATAHIIRQAQKERQQACFASGIFNLTSAGETSWHGFTRAILDGAAERGLLSAERLPQLRPIPTEAYPLPAPRPKNSRLAGGRLRERFGVALPDWQNALARCLDEFPKP</sequence>